<comment type="caution">
    <text evidence="1">The sequence shown here is derived from an EMBL/GenBank/DDBJ whole genome shotgun (WGS) entry which is preliminary data.</text>
</comment>
<reference evidence="1" key="1">
    <citation type="journal article" date="2014" name="Front. Microbiol.">
        <title>High frequency of phylogenetically diverse reductive dehalogenase-homologous genes in deep subseafloor sedimentary metagenomes.</title>
        <authorList>
            <person name="Kawai M."/>
            <person name="Futagami T."/>
            <person name="Toyoda A."/>
            <person name="Takaki Y."/>
            <person name="Nishi S."/>
            <person name="Hori S."/>
            <person name="Arai W."/>
            <person name="Tsubouchi T."/>
            <person name="Morono Y."/>
            <person name="Uchiyama I."/>
            <person name="Ito T."/>
            <person name="Fujiyama A."/>
            <person name="Inagaki F."/>
            <person name="Takami H."/>
        </authorList>
    </citation>
    <scope>NUCLEOTIDE SEQUENCE</scope>
    <source>
        <strain evidence="1">Expedition CK06-06</strain>
    </source>
</reference>
<dbReference type="InterPro" id="IPR015422">
    <property type="entry name" value="PyrdxlP-dep_Trfase_small"/>
</dbReference>
<evidence type="ECO:0008006" key="2">
    <source>
        <dbReference type="Google" id="ProtNLM"/>
    </source>
</evidence>
<sequence length="35" mass="4146">SAFYKEGNDNKVLRFCFAKQQETLEKAVERLIKLK</sequence>
<dbReference type="EMBL" id="BARU01019274">
    <property type="protein sequence ID" value="GAH50754.1"/>
    <property type="molecule type" value="Genomic_DNA"/>
</dbReference>
<proteinExistence type="predicted"/>
<feature type="non-terminal residue" evidence="1">
    <location>
        <position position="1"/>
    </location>
</feature>
<gene>
    <name evidence="1" type="ORF">S03H2_31751</name>
</gene>
<organism evidence="1">
    <name type="scientific">marine sediment metagenome</name>
    <dbReference type="NCBI Taxonomy" id="412755"/>
    <lineage>
        <taxon>unclassified sequences</taxon>
        <taxon>metagenomes</taxon>
        <taxon>ecological metagenomes</taxon>
    </lineage>
</organism>
<dbReference type="AlphaFoldDB" id="X1HA76"/>
<evidence type="ECO:0000313" key="1">
    <source>
        <dbReference type="EMBL" id="GAH50754.1"/>
    </source>
</evidence>
<protein>
    <recommendedName>
        <fullName evidence="2">Aminotransferase class I/classII domain-containing protein</fullName>
    </recommendedName>
</protein>
<dbReference type="Gene3D" id="3.90.1150.10">
    <property type="entry name" value="Aspartate Aminotransferase, domain 1"/>
    <property type="match status" value="1"/>
</dbReference>
<accession>X1HA76</accession>
<name>X1HA76_9ZZZZ</name>